<geneLocation type="plasmid" evidence="2">
    <name>p11663</name>
</geneLocation>
<feature type="transmembrane region" description="Helical" evidence="1">
    <location>
        <begin position="101"/>
        <end position="124"/>
    </location>
</feature>
<name>A0A0B6VPE6_SERMA</name>
<keyword evidence="1" id="KW-0472">Membrane</keyword>
<reference evidence="2" key="1">
    <citation type="submission" date="2014-06" db="EMBL/GenBank/DDBJ databases">
        <title>Sequence and analysis of p11663 plasmid from Serratia marcescens.</title>
        <authorList>
            <person name="Jin W."/>
            <person name="Wachino J."/>
            <person name="Arakawa Y."/>
        </authorList>
    </citation>
    <scope>NUCLEOTIDE SEQUENCE</scope>
    <source>
        <strain evidence="2">11663</strain>
        <plasmid evidence="2">p11663</plasmid>
    </source>
</reference>
<proteinExistence type="predicted"/>
<protein>
    <recommendedName>
        <fullName evidence="3">Nitrite reductase</fullName>
    </recommendedName>
</protein>
<sequence length="172" mass="18905">MTTNTQNANANQVRSLRDMLVPALLFYVVMTAMFVGLDAFMDKPTSMNLPFMPFLVSMVSFTSDARRAWDWRNGTKVVAVLTAVAMLLAFIYQLAVGEMNLLGVGIYPATAILLLAISWVIRAIGKTAPFQFLGRHLARFGASKWVQRTAAVIVLAGGLAITIYAYWLNHGS</sequence>
<feature type="transmembrane region" description="Helical" evidence="1">
    <location>
        <begin position="145"/>
        <end position="167"/>
    </location>
</feature>
<dbReference type="RefSeq" id="WP_000210756.1">
    <property type="nucleotide sequence ID" value="NZ_AP014611.1"/>
</dbReference>
<keyword evidence="1" id="KW-1133">Transmembrane helix</keyword>
<accession>A0A0B6VPE6</accession>
<keyword evidence="1" id="KW-0812">Transmembrane</keyword>
<feature type="transmembrane region" description="Helical" evidence="1">
    <location>
        <begin position="20"/>
        <end position="41"/>
    </location>
</feature>
<organism evidence="2">
    <name type="scientific">Serratia marcescens</name>
    <dbReference type="NCBI Taxonomy" id="615"/>
    <lineage>
        <taxon>Bacteria</taxon>
        <taxon>Pseudomonadati</taxon>
        <taxon>Pseudomonadota</taxon>
        <taxon>Gammaproteobacteria</taxon>
        <taxon>Enterobacterales</taxon>
        <taxon>Yersiniaceae</taxon>
        <taxon>Serratia</taxon>
    </lineage>
</organism>
<dbReference type="AlphaFoldDB" id="A0A0B6VPE6"/>
<dbReference type="EMBL" id="AP014611">
    <property type="protein sequence ID" value="BAQ22009.1"/>
    <property type="molecule type" value="Genomic_DNA"/>
</dbReference>
<evidence type="ECO:0008006" key="3">
    <source>
        <dbReference type="Google" id="ProtNLM"/>
    </source>
</evidence>
<keyword evidence="2" id="KW-0614">Plasmid</keyword>
<dbReference type="GeneID" id="57334792"/>
<evidence type="ECO:0000256" key="1">
    <source>
        <dbReference type="SAM" id="Phobius"/>
    </source>
</evidence>
<evidence type="ECO:0000313" key="2">
    <source>
        <dbReference type="EMBL" id="BAQ22009.1"/>
    </source>
</evidence>
<feature type="transmembrane region" description="Helical" evidence="1">
    <location>
        <begin position="77"/>
        <end position="95"/>
    </location>
</feature>